<feature type="domain" description="SprT-like zinc ribbon" evidence="1">
    <location>
        <begin position="48"/>
        <end position="83"/>
    </location>
</feature>
<dbReference type="InterPro" id="IPR035240">
    <property type="entry name" value="SprT_Zn_ribbon"/>
</dbReference>
<reference evidence="2 3" key="2">
    <citation type="submission" date="2018-11" db="EMBL/GenBank/DDBJ databases">
        <authorList>
            <consortium name="Pathogen Informatics"/>
        </authorList>
    </citation>
    <scope>NUCLEOTIDE SEQUENCE [LARGE SCALE GENOMIC DNA]</scope>
</reference>
<keyword evidence="3" id="KW-1185">Reference proteome</keyword>
<evidence type="ECO:0000313" key="3">
    <source>
        <dbReference type="Proteomes" id="UP000278627"/>
    </source>
</evidence>
<name>A0A0N4T4M3_BRUPA</name>
<dbReference type="STRING" id="6280.A0A0N4T4M3"/>
<proteinExistence type="predicted"/>
<dbReference type="AlphaFoldDB" id="A0A0N4T4M3"/>
<evidence type="ECO:0000313" key="2">
    <source>
        <dbReference type="EMBL" id="VDN84309.1"/>
    </source>
</evidence>
<evidence type="ECO:0000313" key="4">
    <source>
        <dbReference type="WBParaSite" id="BPAG_0000315301-mRNA-1"/>
    </source>
</evidence>
<reference evidence="4" key="1">
    <citation type="submission" date="2017-02" db="UniProtKB">
        <authorList>
            <consortium name="WormBaseParasite"/>
        </authorList>
    </citation>
    <scope>IDENTIFICATION</scope>
</reference>
<sequence>MKEAIVKFLYQSCFAFSLYIFSGVHRCQKVFPSLPLIERCHNYIIDAKYLYVCDRCGQTIKRHSKSLDIDRKICGICQGHFILRSRDGKEFLRRRANTFAQFVKENYGKERKPGVKPAEIMKILSLRFKEQKGMASETGEIITVE</sequence>
<protein>
    <submittedName>
        <fullName evidence="4">Zn_ribbon_SprT domain-containing protein</fullName>
    </submittedName>
</protein>
<evidence type="ECO:0000259" key="1">
    <source>
        <dbReference type="Pfam" id="PF17283"/>
    </source>
</evidence>
<dbReference type="WBParaSite" id="BPAG_0000315301-mRNA-1">
    <property type="protein sequence ID" value="BPAG_0000315301-mRNA-1"/>
    <property type="gene ID" value="BPAG_0000315301"/>
</dbReference>
<gene>
    <name evidence="2" type="ORF">BPAG_LOCUS3123</name>
</gene>
<accession>A0A0N4T4M3</accession>
<dbReference type="EMBL" id="UZAD01000731">
    <property type="protein sequence ID" value="VDN84309.1"/>
    <property type="molecule type" value="Genomic_DNA"/>
</dbReference>
<dbReference type="Pfam" id="PF17283">
    <property type="entry name" value="Zn_ribbon_SprT"/>
    <property type="match status" value="1"/>
</dbReference>
<dbReference type="GO" id="GO:0005634">
    <property type="term" value="C:nucleus"/>
    <property type="evidence" value="ECO:0007669"/>
    <property type="project" value="TreeGrafter"/>
</dbReference>
<dbReference type="Proteomes" id="UP000278627">
    <property type="component" value="Unassembled WGS sequence"/>
</dbReference>
<organism evidence="4">
    <name type="scientific">Brugia pahangi</name>
    <name type="common">Filarial nematode worm</name>
    <dbReference type="NCBI Taxonomy" id="6280"/>
    <lineage>
        <taxon>Eukaryota</taxon>
        <taxon>Metazoa</taxon>
        <taxon>Ecdysozoa</taxon>
        <taxon>Nematoda</taxon>
        <taxon>Chromadorea</taxon>
        <taxon>Rhabditida</taxon>
        <taxon>Spirurina</taxon>
        <taxon>Spiruromorpha</taxon>
        <taxon>Filarioidea</taxon>
        <taxon>Onchocercidae</taxon>
        <taxon>Brugia</taxon>
    </lineage>
</organism>
<dbReference type="PANTHER" id="PTHR23099">
    <property type="entry name" value="TRANSCRIPTIONAL REGULATOR"/>
    <property type="match status" value="1"/>
</dbReference>
<dbReference type="PANTHER" id="PTHR23099:SF0">
    <property type="entry name" value="GERM CELL NUCLEAR ACIDIC PROTEIN"/>
    <property type="match status" value="1"/>
</dbReference>